<sequence length="356" mass="39875">MASGMESGLKVIGEGSTRSVWSQEVPEHVEKASPTRVIKVERPGPSPGKKTRHEYWTHRQILGTLARENAIQLHAVRRVEIPILHTMLEPGSPDWNTVLGAVSGFFGHLRNTYAILVEKVLPLPQDVRMMLTGRYGDGSHPGYEVTPGTQHCMVRPYLGRYSPPAQPAPGQFSLQNMPLYLSQIDELRLPAFQYAEAMADALAFLYWSVKTDANNVEFVLAPPRPLRQQPGHFPGFGAVYFTGSLGLHCMWLIDFDRCQPLDWDELGMVHAAACFYRNDPYFPRPDGRVWGHFKSRFLQTSGGILAGQSEYIRGLPELLMDHIGYIHSDGGLGLLESRRGPEDDDTGKWFGSSYLK</sequence>
<name>A0AAJ0HE03_9PEZI</name>
<dbReference type="Proteomes" id="UP001275084">
    <property type="component" value="Unassembled WGS sequence"/>
</dbReference>
<evidence type="ECO:0000313" key="3">
    <source>
        <dbReference type="Proteomes" id="UP001275084"/>
    </source>
</evidence>
<evidence type="ECO:0000259" key="1">
    <source>
        <dbReference type="Pfam" id="PF12417"/>
    </source>
</evidence>
<proteinExistence type="predicted"/>
<evidence type="ECO:0000313" key="2">
    <source>
        <dbReference type="EMBL" id="KAK3348891.1"/>
    </source>
</evidence>
<dbReference type="AlphaFoldDB" id="A0AAJ0HE03"/>
<protein>
    <submittedName>
        <fullName evidence="2">Zinc finger protein-domain-containing protein</fullName>
    </submittedName>
</protein>
<keyword evidence="3" id="KW-1185">Reference proteome</keyword>
<comment type="caution">
    <text evidence="2">The sequence shown here is derived from an EMBL/GenBank/DDBJ whole genome shotgun (WGS) entry which is preliminary data.</text>
</comment>
<dbReference type="PANTHER" id="PTHR40780:SF3">
    <property type="entry name" value="DUF3669 DOMAIN-CONTAINING PROTEIN"/>
    <property type="match status" value="1"/>
</dbReference>
<dbReference type="EMBL" id="JAUIQD010000005">
    <property type="protein sequence ID" value="KAK3348891.1"/>
    <property type="molecule type" value="Genomic_DNA"/>
</dbReference>
<gene>
    <name evidence="2" type="ORF">B0T25DRAFT_609166</name>
</gene>
<reference evidence="2" key="2">
    <citation type="submission" date="2023-06" db="EMBL/GenBank/DDBJ databases">
        <authorList>
            <consortium name="Lawrence Berkeley National Laboratory"/>
            <person name="Haridas S."/>
            <person name="Hensen N."/>
            <person name="Bonometti L."/>
            <person name="Westerberg I."/>
            <person name="Brannstrom I.O."/>
            <person name="Guillou S."/>
            <person name="Cros-Aarteil S."/>
            <person name="Calhoun S."/>
            <person name="Kuo A."/>
            <person name="Mondo S."/>
            <person name="Pangilinan J."/>
            <person name="Riley R."/>
            <person name="Labutti K."/>
            <person name="Andreopoulos B."/>
            <person name="Lipzen A."/>
            <person name="Chen C."/>
            <person name="Yanf M."/>
            <person name="Daum C."/>
            <person name="Ng V."/>
            <person name="Clum A."/>
            <person name="Steindorff A."/>
            <person name="Ohm R."/>
            <person name="Martin F."/>
            <person name="Silar P."/>
            <person name="Natvig D."/>
            <person name="Lalanne C."/>
            <person name="Gautier V."/>
            <person name="Ament-Velasquez S.L."/>
            <person name="Kruys A."/>
            <person name="Hutchinson M.I."/>
            <person name="Powell A.J."/>
            <person name="Barry K."/>
            <person name="Miller A.N."/>
            <person name="Grigoriev I.V."/>
            <person name="Debuchy R."/>
            <person name="Gladieux P."/>
            <person name="Thoren M.H."/>
            <person name="Johannesson H."/>
        </authorList>
    </citation>
    <scope>NUCLEOTIDE SEQUENCE</scope>
    <source>
        <strain evidence="2">CBS 955.72</strain>
    </source>
</reference>
<accession>A0AAJ0HE03</accession>
<organism evidence="2 3">
    <name type="scientific">Lasiosphaeria hispida</name>
    <dbReference type="NCBI Taxonomy" id="260671"/>
    <lineage>
        <taxon>Eukaryota</taxon>
        <taxon>Fungi</taxon>
        <taxon>Dikarya</taxon>
        <taxon>Ascomycota</taxon>
        <taxon>Pezizomycotina</taxon>
        <taxon>Sordariomycetes</taxon>
        <taxon>Sordariomycetidae</taxon>
        <taxon>Sordariales</taxon>
        <taxon>Lasiosphaeriaceae</taxon>
        <taxon>Lasiosphaeria</taxon>
    </lineage>
</organism>
<dbReference type="PANTHER" id="PTHR40780">
    <property type="entry name" value="DUF3669 DOMAIN-CONTAINING PROTEIN"/>
    <property type="match status" value="1"/>
</dbReference>
<feature type="domain" description="DUF3669" evidence="1">
    <location>
        <begin position="250"/>
        <end position="307"/>
    </location>
</feature>
<dbReference type="Pfam" id="PF12417">
    <property type="entry name" value="DUF3669"/>
    <property type="match status" value="1"/>
</dbReference>
<dbReference type="InterPro" id="IPR022137">
    <property type="entry name" value="Znf_prot_DUF3669"/>
</dbReference>
<reference evidence="2" key="1">
    <citation type="journal article" date="2023" name="Mol. Phylogenet. Evol.">
        <title>Genome-scale phylogeny and comparative genomics of the fungal order Sordariales.</title>
        <authorList>
            <person name="Hensen N."/>
            <person name="Bonometti L."/>
            <person name="Westerberg I."/>
            <person name="Brannstrom I.O."/>
            <person name="Guillou S."/>
            <person name="Cros-Aarteil S."/>
            <person name="Calhoun S."/>
            <person name="Haridas S."/>
            <person name="Kuo A."/>
            <person name="Mondo S."/>
            <person name="Pangilinan J."/>
            <person name="Riley R."/>
            <person name="LaButti K."/>
            <person name="Andreopoulos B."/>
            <person name="Lipzen A."/>
            <person name="Chen C."/>
            <person name="Yan M."/>
            <person name="Daum C."/>
            <person name="Ng V."/>
            <person name="Clum A."/>
            <person name="Steindorff A."/>
            <person name="Ohm R.A."/>
            <person name="Martin F."/>
            <person name="Silar P."/>
            <person name="Natvig D.O."/>
            <person name="Lalanne C."/>
            <person name="Gautier V."/>
            <person name="Ament-Velasquez S.L."/>
            <person name="Kruys A."/>
            <person name="Hutchinson M.I."/>
            <person name="Powell A.J."/>
            <person name="Barry K."/>
            <person name="Miller A.N."/>
            <person name="Grigoriev I.V."/>
            <person name="Debuchy R."/>
            <person name="Gladieux P."/>
            <person name="Hiltunen Thoren M."/>
            <person name="Johannesson H."/>
        </authorList>
    </citation>
    <scope>NUCLEOTIDE SEQUENCE</scope>
    <source>
        <strain evidence="2">CBS 955.72</strain>
    </source>
</reference>